<dbReference type="EMBL" id="LGTE01000004">
    <property type="protein sequence ID" value="KNZ70320.1"/>
    <property type="molecule type" value="Genomic_DNA"/>
</dbReference>
<keyword evidence="8" id="KW-1185">Reference proteome</keyword>
<dbReference type="RefSeq" id="WP_052217032.1">
    <property type="nucleotide sequence ID" value="NZ_LGTE01000004.1"/>
</dbReference>
<dbReference type="GO" id="GO:0006310">
    <property type="term" value="P:DNA recombination"/>
    <property type="evidence" value="ECO:0007669"/>
    <property type="project" value="UniProtKB-KW"/>
</dbReference>
<dbReference type="NCBIfam" id="NF040570">
    <property type="entry name" value="guided_TnpB"/>
    <property type="match status" value="1"/>
</dbReference>
<keyword evidence="3" id="KW-0238">DNA-binding</keyword>
<name>A0A0L6W460_9FIRM</name>
<comment type="caution">
    <text evidence="7">The sequence shown here is derived from an EMBL/GenBank/DDBJ whole genome shotgun (WGS) entry which is preliminary data.</text>
</comment>
<dbReference type="GO" id="GO:0003677">
    <property type="term" value="F:DNA binding"/>
    <property type="evidence" value="ECO:0007669"/>
    <property type="project" value="UniProtKB-KW"/>
</dbReference>
<comment type="similarity">
    <text evidence="1">In the C-terminal section; belongs to the transposase 35 family.</text>
</comment>
<keyword evidence="4" id="KW-0233">DNA recombination</keyword>
<organism evidence="7 8">
    <name type="scientific">Thermincola ferriacetica</name>
    <dbReference type="NCBI Taxonomy" id="281456"/>
    <lineage>
        <taxon>Bacteria</taxon>
        <taxon>Bacillati</taxon>
        <taxon>Bacillota</taxon>
        <taxon>Clostridia</taxon>
        <taxon>Eubacteriales</taxon>
        <taxon>Thermincolaceae</taxon>
        <taxon>Thermincola</taxon>
    </lineage>
</organism>
<evidence type="ECO:0000256" key="4">
    <source>
        <dbReference type="ARBA" id="ARBA00023172"/>
    </source>
</evidence>
<reference evidence="8" key="1">
    <citation type="submission" date="2015-07" db="EMBL/GenBank/DDBJ databases">
        <title>Complete Genome of Thermincola ferriacetica strain Z-0001T.</title>
        <authorList>
            <person name="Lusk B."/>
            <person name="Badalamenti J.P."/>
            <person name="Parameswaran P."/>
            <person name="Bond D.R."/>
            <person name="Torres C.I."/>
        </authorList>
    </citation>
    <scope>NUCLEOTIDE SEQUENCE [LARGE SCALE GENOMIC DNA]</scope>
    <source>
        <strain evidence="8">Z-0001</strain>
    </source>
</reference>
<feature type="domain" description="Cas12f1-like TNB" evidence="6">
    <location>
        <begin position="209"/>
        <end position="273"/>
    </location>
</feature>
<evidence type="ECO:0000313" key="7">
    <source>
        <dbReference type="EMBL" id="KNZ70320.1"/>
    </source>
</evidence>
<evidence type="ECO:0000259" key="5">
    <source>
        <dbReference type="Pfam" id="PF01385"/>
    </source>
</evidence>
<evidence type="ECO:0000256" key="1">
    <source>
        <dbReference type="ARBA" id="ARBA00008761"/>
    </source>
</evidence>
<proteinExistence type="inferred from homology"/>
<evidence type="ECO:0000256" key="3">
    <source>
        <dbReference type="ARBA" id="ARBA00023125"/>
    </source>
</evidence>
<keyword evidence="2" id="KW-0815">Transposition</keyword>
<dbReference type="Pfam" id="PF07282">
    <property type="entry name" value="Cas12f1-like_TNB"/>
    <property type="match status" value="1"/>
</dbReference>
<dbReference type="InterPro" id="IPR010095">
    <property type="entry name" value="Cas12f1-like_TNB"/>
</dbReference>
<evidence type="ECO:0000259" key="6">
    <source>
        <dbReference type="Pfam" id="PF07282"/>
    </source>
</evidence>
<dbReference type="AlphaFoldDB" id="A0A0L6W460"/>
<protein>
    <submittedName>
        <fullName evidence="7">Putative transposase</fullName>
    </submittedName>
</protein>
<dbReference type="GO" id="GO:0032196">
    <property type="term" value="P:transposition"/>
    <property type="evidence" value="ECO:0007669"/>
    <property type="project" value="UniProtKB-KW"/>
</dbReference>
<dbReference type="NCBIfam" id="TIGR01766">
    <property type="entry name" value="IS200/IS605 family accessory protein TnpB-like domain"/>
    <property type="match status" value="1"/>
</dbReference>
<dbReference type="Pfam" id="PF01385">
    <property type="entry name" value="OrfB_IS605"/>
    <property type="match status" value="1"/>
</dbReference>
<feature type="domain" description="Probable transposase IS891/IS1136/IS1341" evidence="5">
    <location>
        <begin position="90"/>
        <end position="190"/>
    </location>
</feature>
<evidence type="ECO:0000256" key="2">
    <source>
        <dbReference type="ARBA" id="ARBA00022578"/>
    </source>
</evidence>
<evidence type="ECO:0000313" key="8">
    <source>
        <dbReference type="Proteomes" id="UP000037175"/>
    </source>
</evidence>
<accession>A0A0L6W460</accession>
<dbReference type="InterPro" id="IPR001959">
    <property type="entry name" value="Transposase"/>
</dbReference>
<dbReference type="Proteomes" id="UP000037175">
    <property type="component" value="Unassembled WGS sequence"/>
</dbReference>
<gene>
    <name evidence="7" type="ORF">Tfer_0880</name>
</gene>
<sequence>MARRKASLQEKPTQTLTVKAKAVTFKQKAFRILPDNRVMLRLPRTYSRREIILEYRLSPKDFLGEVKQVKLVFSSQTSDWYLHIVHRVSVKYREPGNIMALDLGIVNIAAGILSTGQTFLVPGGALLALDRYFHKEIAKCRSSSSRRSRNLNRKWSRQRKHYLHALTRWIVDYAAGNNVSVIVVEELKGIRSDANWGDRGNQKLHAWPYRKIIRMLTYKAALKGIRVVDVSEKDTSITCPICRRRAKSARVMRGLFRHCGCLFNADMVGAYNILQRYLQEAGQPASGVVGGLARPAVNLFVWRKTTPQGREQGTFRQTA</sequence>